<dbReference type="CDD" id="cd12148">
    <property type="entry name" value="fungal_TF_MHR"/>
    <property type="match status" value="1"/>
</dbReference>
<sequence>MDLDGYERARACELCRVSKVRCEQPDRSRPCKRCAKGQRVCVPATRSQPTKSLPVQSQLSVLEERVCGLLALCQQEQRREAGEVVGWRSQRGYQQRAGPFQAPKNTNTTAFVETGMAQIVDHAEADRLFHCYCTDLAVCFPAVVFGRAVSAAQVRLSSPLLFLAVIATAARAMCSVDIQARLRVLVFSVLDSCMGNSEEYTVELLQTVVLLALWYIPAPHDTTSFEHLCYGAMEIAAFLRSRTAHWIGTEAQHLEAGRAWLATYYLETMVSMRLPSPRPLRSNGHAEECMGMLTSSPLAQPGDATLVYYLGLQQITLDCALRLQPPSQITSPGEIHDILSQCNQAIEAQSTLRQYDGNFTSTQKAIASILYHACRVCIYEAAINHTRLAKNQRSDETQHAPCLFSSPEQSLMECLESAHNVISAFTLLPQRDIQVLPTVVLLRVIHATVVLVKIIISVSKSCSIGCHATRTQEMRVDHALDEMILTMTGCQPAWPATKWTRILLGLRRRLRESQRSLVLMQSQSPPKDYNPCWARVSSSPSASASTSTSSATLSSFGLPSWDISSPLSSFPLFHESSLLEENSLDPSALTTNCVLQGNQEASISLPQEDPSTLSPSDLAMATLLTDCLSARTLDADLSMLDTSFAGSGVE</sequence>
<dbReference type="PANTHER" id="PTHR31845">
    <property type="entry name" value="FINGER DOMAIN PROTEIN, PUTATIVE-RELATED"/>
    <property type="match status" value="1"/>
</dbReference>
<dbReference type="CDD" id="cd00067">
    <property type="entry name" value="GAL4"/>
    <property type="match status" value="1"/>
</dbReference>
<dbReference type="GO" id="GO:0000981">
    <property type="term" value="F:DNA-binding transcription factor activity, RNA polymerase II-specific"/>
    <property type="evidence" value="ECO:0007669"/>
    <property type="project" value="InterPro"/>
</dbReference>
<keyword evidence="2" id="KW-0862">Zinc</keyword>
<evidence type="ECO:0000313" key="9">
    <source>
        <dbReference type="Proteomes" id="UP000184383"/>
    </source>
</evidence>
<evidence type="ECO:0000256" key="1">
    <source>
        <dbReference type="ARBA" id="ARBA00004123"/>
    </source>
</evidence>
<feature type="domain" description="Zn(2)-C6 fungal-type" evidence="7">
    <location>
        <begin position="11"/>
        <end position="42"/>
    </location>
</feature>
<organism evidence="8 9">
    <name type="scientific">Aspergillus wentii DTO 134E9</name>
    <dbReference type="NCBI Taxonomy" id="1073089"/>
    <lineage>
        <taxon>Eukaryota</taxon>
        <taxon>Fungi</taxon>
        <taxon>Dikarya</taxon>
        <taxon>Ascomycota</taxon>
        <taxon>Pezizomycotina</taxon>
        <taxon>Eurotiomycetes</taxon>
        <taxon>Eurotiomycetidae</taxon>
        <taxon>Eurotiales</taxon>
        <taxon>Aspergillaceae</taxon>
        <taxon>Aspergillus</taxon>
        <taxon>Aspergillus subgen. Cremei</taxon>
    </lineage>
</organism>
<gene>
    <name evidence="8" type="ORF">ASPWEDRAFT_185051</name>
</gene>
<keyword evidence="9" id="KW-1185">Reference proteome</keyword>
<dbReference type="Proteomes" id="UP000184383">
    <property type="component" value="Unassembled WGS sequence"/>
</dbReference>
<dbReference type="GO" id="GO:0005634">
    <property type="term" value="C:nucleus"/>
    <property type="evidence" value="ECO:0007669"/>
    <property type="project" value="UniProtKB-SubCell"/>
</dbReference>
<keyword evidence="5" id="KW-0804">Transcription</keyword>
<dbReference type="GeneID" id="63747904"/>
<evidence type="ECO:0000313" key="8">
    <source>
        <dbReference type="EMBL" id="OJJ34580.1"/>
    </source>
</evidence>
<protein>
    <recommendedName>
        <fullName evidence="7">Zn(2)-C6 fungal-type domain-containing protein</fullName>
    </recommendedName>
</protein>
<dbReference type="SUPFAM" id="SSF57701">
    <property type="entry name" value="Zn2/Cys6 DNA-binding domain"/>
    <property type="match status" value="1"/>
</dbReference>
<comment type="subcellular location">
    <subcellularLocation>
        <location evidence="1">Nucleus</location>
    </subcellularLocation>
</comment>
<accession>A0A1L9RI20</accession>
<dbReference type="GO" id="GO:0000976">
    <property type="term" value="F:transcription cis-regulatory region binding"/>
    <property type="evidence" value="ECO:0007669"/>
    <property type="project" value="TreeGrafter"/>
</dbReference>
<dbReference type="PROSITE" id="PS00463">
    <property type="entry name" value="ZN2_CY6_FUNGAL_1"/>
    <property type="match status" value="1"/>
</dbReference>
<evidence type="ECO:0000256" key="2">
    <source>
        <dbReference type="ARBA" id="ARBA00022833"/>
    </source>
</evidence>
<dbReference type="VEuPathDB" id="FungiDB:ASPWEDRAFT_185051"/>
<proteinExistence type="predicted"/>
<keyword evidence="6" id="KW-0539">Nucleus</keyword>
<reference evidence="9" key="1">
    <citation type="journal article" date="2017" name="Genome Biol.">
        <title>Comparative genomics reveals high biological diversity and specific adaptations in the industrially and medically important fungal genus Aspergillus.</title>
        <authorList>
            <person name="de Vries R.P."/>
            <person name="Riley R."/>
            <person name="Wiebenga A."/>
            <person name="Aguilar-Osorio G."/>
            <person name="Amillis S."/>
            <person name="Uchima C.A."/>
            <person name="Anderluh G."/>
            <person name="Asadollahi M."/>
            <person name="Askin M."/>
            <person name="Barry K."/>
            <person name="Battaglia E."/>
            <person name="Bayram O."/>
            <person name="Benocci T."/>
            <person name="Braus-Stromeyer S.A."/>
            <person name="Caldana C."/>
            <person name="Canovas D."/>
            <person name="Cerqueira G.C."/>
            <person name="Chen F."/>
            <person name="Chen W."/>
            <person name="Choi C."/>
            <person name="Clum A."/>
            <person name="Dos Santos R.A."/>
            <person name="Damasio A.R."/>
            <person name="Diallinas G."/>
            <person name="Emri T."/>
            <person name="Fekete E."/>
            <person name="Flipphi M."/>
            <person name="Freyberg S."/>
            <person name="Gallo A."/>
            <person name="Gournas C."/>
            <person name="Habgood R."/>
            <person name="Hainaut M."/>
            <person name="Harispe M.L."/>
            <person name="Henrissat B."/>
            <person name="Hilden K.S."/>
            <person name="Hope R."/>
            <person name="Hossain A."/>
            <person name="Karabika E."/>
            <person name="Karaffa L."/>
            <person name="Karanyi Z."/>
            <person name="Krasevec N."/>
            <person name="Kuo A."/>
            <person name="Kusch H."/>
            <person name="LaButti K."/>
            <person name="Lagendijk E.L."/>
            <person name="Lapidus A."/>
            <person name="Levasseur A."/>
            <person name="Lindquist E."/>
            <person name="Lipzen A."/>
            <person name="Logrieco A.F."/>
            <person name="MacCabe A."/>
            <person name="Maekelae M.R."/>
            <person name="Malavazi I."/>
            <person name="Melin P."/>
            <person name="Meyer V."/>
            <person name="Mielnichuk N."/>
            <person name="Miskei M."/>
            <person name="Molnar A.P."/>
            <person name="Mule G."/>
            <person name="Ngan C.Y."/>
            <person name="Orejas M."/>
            <person name="Orosz E."/>
            <person name="Ouedraogo J.P."/>
            <person name="Overkamp K.M."/>
            <person name="Park H.-S."/>
            <person name="Perrone G."/>
            <person name="Piumi F."/>
            <person name="Punt P.J."/>
            <person name="Ram A.F."/>
            <person name="Ramon A."/>
            <person name="Rauscher S."/>
            <person name="Record E."/>
            <person name="Riano-Pachon D.M."/>
            <person name="Robert V."/>
            <person name="Roehrig J."/>
            <person name="Ruller R."/>
            <person name="Salamov A."/>
            <person name="Salih N.S."/>
            <person name="Samson R.A."/>
            <person name="Sandor E."/>
            <person name="Sanguinetti M."/>
            <person name="Schuetze T."/>
            <person name="Sepcic K."/>
            <person name="Shelest E."/>
            <person name="Sherlock G."/>
            <person name="Sophianopoulou V."/>
            <person name="Squina F.M."/>
            <person name="Sun H."/>
            <person name="Susca A."/>
            <person name="Todd R.B."/>
            <person name="Tsang A."/>
            <person name="Unkles S.E."/>
            <person name="van de Wiele N."/>
            <person name="van Rossen-Uffink D."/>
            <person name="Oliveira J.V."/>
            <person name="Vesth T.C."/>
            <person name="Visser J."/>
            <person name="Yu J.-H."/>
            <person name="Zhou M."/>
            <person name="Andersen M.R."/>
            <person name="Archer D.B."/>
            <person name="Baker S.E."/>
            <person name="Benoit I."/>
            <person name="Brakhage A.A."/>
            <person name="Braus G.H."/>
            <person name="Fischer R."/>
            <person name="Frisvad J.C."/>
            <person name="Goldman G.H."/>
            <person name="Houbraken J."/>
            <person name="Oakley B."/>
            <person name="Pocsi I."/>
            <person name="Scazzocchio C."/>
            <person name="Seiboth B."/>
            <person name="vanKuyk P.A."/>
            <person name="Wortman J."/>
            <person name="Dyer P.S."/>
            <person name="Grigoriev I.V."/>
        </authorList>
    </citation>
    <scope>NUCLEOTIDE SEQUENCE [LARGE SCALE GENOMIC DNA]</scope>
    <source>
        <strain evidence="9">DTO 134E9</strain>
    </source>
</reference>
<dbReference type="InterPro" id="IPR001138">
    <property type="entry name" value="Zn2Cys6_DnaBD"/>
</dbReference>
<dbReference type="AlphaFoldDB" id="A0A1L9RI20"/>
<dbReference type="InterPro" id="IPR051089">
    <property type="entry name" value="prtT"/>
</dbReference>
<dbReference type="GO" id="GO:0008270">
    <property type="term" value="F:zinc ion binding"/>
    <property type="evidence" value="ECO:0007669"/>
    <property type="project" value="InterPro"/>
</dbReference>
<keyword evidence="4" id="KW-0238">DNA-binding</keyword>
<dbReference type="RefSeq" id="XP_040688256.1">
    <property type="nucleotide sequence ID" value="XM_040832056.1"/>
</dbReference>
<dbReference type="Gene3D" id="4.10.240.10">
    <property type="entry name" value="Zn(2)-C6 fungal-type DNA-binding domain"/>
    <property type="match status" value="1"/>
</dbReference>
<dbReference type="InterPro" id="IPR036864">
    <property type="entry name" value="Zn2-C6_fun-type_DNA-bd_sf"/>
</dbReference>
<evidence type="ECO:0000256" key="5">
    <source>
        <dbReference type="ARBA" id="ARBA00023163"/>
    </source>
</evidence>
<keyword evidence="3" id="KW-0805">Transcription regulation</keyword>
<dbReference type="STRING" id="1073089.A0A1L9RI20"/>
<evidence type="ECO:0000256" key="4">
    <source>
        <dbReference type="ARBA" id="ARBA00023125"/>
    </source>
</evidence>
<evidence type="ECO:0000259" key="7">
    <source>
        <dbReference type="PROSITE" id="PS50048"/>
    </source>
</evidence>
<dbReference type="PROSITE" id="PS50048">
    <property type="entry name" value="ZN2_CY6_FUNGAL_2"/>
    <property type="match status" value="1"/>
</dbReference>
<dbReference type="PANTHER" id="PTHR31845:SF39">
    <property type="entry name" value="TRANSCRIPTION FACTOR PBCR-RELATED"/>
    <property type="match status" value="1"/>
</dbReference>
<dbReference type="OrthoDB" id="8062037at2759"/>
<evidence type="ECO:0000256" key="3">
    <source>
        <dbReference type="ARBA" id="ARBA00023015"/>
    </source>
</evidence>
<evidence type="ECO:0000256" key="6">
    <source>
        <dbReference type="ARBA" id="ARBA00023242"/>
    </source>
</evidence>
<name>A0A1L9RI20_ASPWE</name>
<dbReference type="EMBL" id="KV878213">
    <property type="protein sequence ID" value="OJJ34580.1"/>
    <property type="molecule type" value="Genomic_DNA"/>
</dbReference>